<keyword evidence="2" id="KW-1185">Reference proteome</keyword>
<name>E3N638_CAERE</name>
<evidence type="ECO:0000313" key="2">
    <source>
        <dbReference type="Proteomes" id="UP000008281"/>
    </source>
</evidence>
<reference evidence="1" key="1">
    <citation type="submission" date="2007-07" db="EMBL/GenBank/DDBJ databases">
        <title>PCAP assembly of the Caenorhabditis remanei genome.</title>
        <authorList>
            <consortium name="The Caenorhabditis remanei Sequencing Consortium"/>
            <person name="Wilson R.K."/>
        </authorList>
    </citation>
    <scope>NUCLEOTIDE SEQUENCE [LARGE SCALE GENOMIC DNA]</scope>
    <source>
        <strain evidence="1">PB4641</strain>
    </source>
</reference>
<dbReference type="OrthoDB" id="899at2759"/>
<protein>
    <submittedName>
        <fullName evidence="1">Uncharacterized protein</fullName>
    </submittedName>
</protein>
<sequence>MVYVISFTKTKTVDLVEDRPHYQKKEFQRVNGRKPMEHTERVIYVFQDTDVLCFSMVTHEYPNHCGKSYCLIDTLDSIPYFDIHKRLSLG</sequence>
<dbReference type="EMBL" id="DS268537">
    <property type="protein sequence ID" value="EFO87488.1"/>
    <property type="molecule type" value="Genomic_DNA"/>
</dbReference>
<accession>E3N638</accession>
<dbReference type="Proteomes" id="UP000008281">
    <property type="component" value="Unassembled WGS sequence"/>
</dbReference>
<proteinExistence type="predicted"/>
<gene>
    <name evidence="1" type="ORF">CRE_03375</name>
</gene>
<dbReference type="AlphaFoldDB" id="E3N638"/>
<evidence type="ECO:0000313" key="1">
    <source>
        <dbReference type="EMBL" id="EFO87488.1"/>
    </source>
</evidence>
<dbReference type="HOGENOM" id="CLU_2442935_0_0_1"/>
<organism evidence="2">
    <name type="scientific">Caenorhabditis remanei</name>
    <name type="common">Caenorhabditis vulgaris</name>
    <dbReference type="NCBI Taxonomy" id="31234"/>
    <lineage>
        <taxon>Eukaryota</taxon>
        <taxon>Metazoa</taxon>
        <taxon>Ecdysozoa</taxon>
        <taxon>Nematoda</taxon>
        <taxon>Chromadorea</taxon>
        <taxon>Rhabditida</taxon>
        <taxon>Rhabditina</taxon>
        <taxon>Rhabditomorpha</taxon>
        <taxon>Rhabditoidea</taxon>
        <taxon>Rhabditidae</taxon>
        <taxon>Peloderinae</taxon>
        <taxon>Caenorhabditis</taxon>
    </lineage>
</organism>